<evidence type="ECO:0000256" key="2">
    <source>
        <dbReference type="ARBA" id="ARBA00004544"/>
    </source>
</evidence>
<dbReference type="InterPro" id="IPR029006">
    <property type="entry name" value="ADF-H/Gelsolin-like_dom_sf"/>
</dbReference>
<dbReference type="CDD" id="cd11285">
    <property type="entry name" value="ADF_Twf-N_like"/>
    <property type="match status" value="1"/>
</dbReference>
<accession>A0A3N4L6F2</accession>
<comment type="subunit">
    <text evidence="8">Interacts with G-actin; ADP-actin form.</text>
</comment>
<dbReference type="GO" id="GO:0051016">
    <property type="term" value="P:barbed-end actin filament capping"/>
    <property type="evidence" value="ECO:0007669"/>
    <property type="project" value="TreeGrafter"/>
</dbReference>
<dbReference type="OrthoDB" id="10006997at2759"/>
<keyword evidence="4" id="KW-0963">Cytoplasm</keyword>
<dbReference type="FunFam" id="3.40.20.10:FF:000042">
    <property type="entry name" value="Actin depolymerizing protein"/>
    <property type="match status" value="1"/>
</dbReference>
<evidence type="ECO:0000256" key="9">
    <source>
        <dbReference type="ARBA" id="ARBA00056419"/>
    </source>
</evidence>
<evidence type="ECO:0000256" key="8">
    <source>
        <dbReference type="ARBA" id="ARBA00038532"/>
    </source>
</evidence>
<dbReference type="CDD" id="cd11284">
    <property type="entry name" value="ADF_Twf-C_like"/>
    <property type="match status" value="1"/>
</dbReference>
<dbReference type="FunFam" id="3.40.20.10:FF:000007">
    <property type="entry name" value="Twinfilin-1 isoform 1"/>
    <property type="match status" value="1"/>
</dbReference>
<dbReference type="GO" id="GO:0005938">
    <property type="term" value="C:cell cortex"/>
    <property type="evidence" value="ECO:0007669"/>
    <property type="project" value="UniProtKB-SubCell"/>
</dbReference>
<evidence type="ECO:0000256" key="6">
    <source>
        <dbReference type="ARBA" id="ARBA00023203"/>
    </source>
</evidence>
<dbReference type="SMART" id="SM00102">
    <property type="entry name" value="ADF"/>
    <property type="match status" value="2"/>
</dbReference>
<feature type="domain" description="ADF-H" evidence="11">
    <location>
        <begin position="175"/>
        <end position="310"/>
    </location>
</feature>
<dbReference type="GO" id="GO:0003785">
    <property type="term" value="F:actin monomer binding"/>
    <property type="evidence" value="ECO:0007669"/>
    <property type="project" value="TreeGrafter"/>
</dbReference>
<comment type="function">
    <text evidence="9">Actin-binding protein involved in motile and morphological processes. Inhibits actin polymerization, likely by sequestering G-actin.</text>
</comment>
<comment type="subcellular location">
    <subcellularLocation>
        <location evidence="2">Cytoplasm</location>
        <location evidence="2">Cell cortex</location>
    </subcellularLocation>
    <subcellularLocation>
        <location evidence="1">Cytoplasm</location>
        <location evidence="1">Cytoskeleton</location>
    </subcellularLocation>
</comment>
<evidence type="ECO:0000256" key="10">
    <source>
        <dbReference type="ARBA" id="ARBA00069496"/>
    </source>
</evidence>
<dbReference type="Proteomes" id="UP000267821">
    <property type="component" value="Unassembled WGS sequence"/>
</dbReference>
<keyword evidence="6" id="KW-0009">Actin-binding</keyword>
<dbReference type="InParanoid" id="A0A3N4L6F2"/>
<dbReference type="InterPro" id="IPR028458">
    <property type="entry name" value="Twinfilin"/>
</dbReference>
<gene>
    <name evidence="12" type="ORF">L211DRAFT_831554</name>
</gene>
<reference evidence="12 13" key="1">
    <citation type="journal article" date="2018" name="Nat. Ecol. Evol.">
        <title>Pezizomycetes genomes reveal the molecular basis of ectomycorrhizal truffle lifestyle.</title>
        <authorList>
            <person name="Murat C."/>
            <person name="Payen T."/>
            <person name="Noel B."/>
            <person name="Kuo A."/>
            <person name="Morin E."/>
            <person name="Chen J."/>
            <person name="Kohler A."/>
            <person name="Krizsan K."/>
            <person name="Balestrini R."/>
            <person name="Da Silva C."/>
            <person name="Montanini B."/>
            <person name="Hainaut M."/>
            <person name="Levati E."/>
            <person name="Barry K.W."/>
            <person name="Belfiori B."/>
            <person name="Cichocki N."/>
            <person name="Clum A."/>
            <person name="Dockter R.B."/>
            <person name="Fauchery L."/>
            <person name="Guy J."/>
            <person name="Iotti M."/>
            <person name="Le Tacon F."/>
            <person name="Lindquist E.A."/>
            <person name="Lipzen A."/>
            <person name="Malagnac F."/>
            <person name="Mello A."/>
            <person name="Molinier V."/>
            <person name="Miyauchi S."/>
            <person name="Poulain J."/>
            <person name="Riccioni C."/>
            <person name="Rubini A."/>
            <person name="Sitrit Y."/>
            <person name="Splivallo R."/>
            <person name="Traeger S."/>
            <person name="Wang M."/>
            <person name="Zifcakova L."/>
            <person name="Wipf D."/>
            <person name="Zambonelli A."/>
            <person name="Paolocci F."/>
            <person name="Nowrousian M."/>
            <person name="Ottonello S."/>
            <person name="Baldrian P."/>
            <person name="Spatafora J.W."/>
            <person name="Henrissat B."/>
            <person name="Nagy L.G."/>
            <person name="Aury J.M."/>
            <person name="Wincker P."/>
            <person name="Grigoriev I.V."/>
            <person name="Bonfante P."/>
            <person name="Martin F.M."/>
        </authorList>
    </citation>
    <scope>NUCLEOTIDE SEQUENCE [LARGE SCALE GENOMIC DNA]</scope>
    <source>
        <strain evidence="12 13">ATCC MYA-4762</strain>
    </source>
</reference>
<dbReference type="STRING" id="1051890.A0A3N4L6F2"/>
<name>A0A3N4L6F2_9PEZI</name>
<comment type="similarity">
    <text evidence="3">Belongs to the actin-binding proteins ADF family. Twinfilin subfamily.</text>
</comment>
<protein>
    <recommendedName>
        <fullName evidence="10">Twinfilin</fullName>
    </recommendedName>
</protein>
<keyword evidence="7" id="KW-0206">Cytoskeleton</keyword>
<dbReference type="AlphaFoldDB" id="A0A3N4L6F2"/>
<dbReference type="PANTHER" id="PTHR13759:SF1">
    <property type="entry name" value="TWINFILIN"/>
    <property type="match status" value="1"/>
</dbReference>
<dbReference type="InterPro" id="IPR002108">
    <property type="entry name" value="ADF-H"/>
</dbReference>
<evidence type="ECO:0000256" key="5">
    <source>
        <dbReference type="ARBA" id="ARBA00022737"/>
    </source>
</evidence>
<proteinExistence type="inferred from homology"/>
<evidence type="ECO:0000256" key="7">
    <source>
        <dbReference type="ARBA" id="ARBA00023212"/>
    </source>
</evidence>
<evidence type="ECO:0000256" key="1">
    <source>
        <dbReference type="ARBA" id="ARBA00004245"/>
    </source>
</evidence>
<dbReference type="PANTHER" id="PTHR13759">
    <property type="entry name" value="TWINFILIN"/>
    <property type="match status" value="1"/>
</dbReference>
<evidence type="ECO:0000256" key="4">
    <source>
        <dbReference type="ARBA" id="ARBA00022490"/>
    </source>
</evidence>
<organism evidence="12 13">
    <name type="scientific">Terfezia boudieri ATCC MYA-4762</name>
    <dbReference type="NCBI Taxonomy" id="1051890"/>
    <lineage>
        <taxon>Eukaryota</taxon>
        <taxon>Fungi</taxon>
        <taxon>Dikarya</taxon>
        <taxon>Ascomycota</taxon>
        <taxon>Pezizomycotina</taxon>
        <taxon>Pezizomycetes</taxon>
        <taxon>Pezizales</taxon>
        <taxon>Pezizaceae</taxon>
        <taxon>Terfezia</taxon>
    </lineage>
</organism>
<dbReference type="PROSITE" id="PS51263">
    <property type="entry name" value="ADF_H"/>
    <property type="match status" value="2"/>
</dbReference>
<dbReference type="GO" id="GO:0005884">
    <property type="term" value="C:actin filament"/>
    <property type="evidence" value="ECO:0007669"/>
    <property type="project" value="TreeGrafter"/>
</dbReference>
<dbReference type="Pfam" id="PF00241">
    <property type="entry name" value="Cofilin_ADF"/>
    <property type="match status" value="2"/>
</dbReference>
<evidence type="ECO:0000259" key="11">
    <source>
        <dbReference type="PROSITE" id="PS51263"/>
    </source>
</evidence>
<evidence type="ECO:0000256" key="3">
    <source>
        <dbReference type="ARBA" id="ARBA00009557"/>
    </source>
</evidence>
<evidence type="ECO:0000313" key="12">
    <source>
        <dbReference type="EMBL" id="RPB18467.1"/>
    </source>
</evidence>
<sequence>MQSGISASQELLDAFKELVSNSSQRGLLVTISSERLVPQQVLPANGSFESDLIQLEDLLTTTAATYIILRRYERSVKPPFVAVTYVPDTANVRQKMLFASTRNTLLRELGKDRFDEDIFATLKSELTAEGFERHDAHGAKPSPLTEEERLLKEVRDLEAEASRGTSSRKSHVSSGIAFPLSPEAQFMLKSLHTATTHNLVQLAIDTTKETIELEGCEAIEAQDLQRAISDSAPRFSFFVFHHTYDGVSTSPVVFIYTCPSTSKIKERMVYASSRSSIISIAEQAGLQISKRLEAASPSELSLELLMEEFHPKKEEKASFARPKRPGRR</sequence>
<dbReference type="FunCoup" id="A0A3N4L6F2">
    <property type="interactions" value="389"/>
</dbReference>
<keyword evidence="13" id="KW-1185">Reference proteome</keyword>
<keyword evidence="5" id="KW-0677">Repeat</keyword>
<dbReference type="EMBL" id="ML121626">
    <property type="protein sequence ID" value="RPB18467.1"/>
    <property type="molecule type" value="Genomic_DNA"/>
</dbReference>
<feature type="domain" description="ADF-H" evidence="11">
    <location>
        <begin position="3"/>
        <end position="136"/>
    </location>
</feature>
<dbReference type="SUPFAM" id="SSF55753">
    <property type="entry name" value="Actin depolymerizing proteins"/>
    <property type="match status" value="2"/>
</dbReference>
<dbReference type="Gene3D" id="3.40.20.10">
    <property type="entry name" value="Severin"/>
    <property type="match status" value="2"/>
</dbReference>
<evidence type="ECO:0000313" key="13">
    <source>
        <dbReference type="Proteomes" id="UP000267821"/>
    </source>
</evidence>
<dbReference type="GO" id="GO:0030042">
    <property type="term" value="P:actin filament depolymerization"/>
    <property type="evidence" value="ECO:0007669"/>
    <property type="project" value="TreeGrafter"/>
</dbReference>
<dbReference type="GO" id="GO:0051015">
    <property type="term" value="F:actin filament binding"/>
    <property type="evidence" value="ECO:0007669"/>
    <property type="project" value="TreeGrafter"/>
</dbReference>